<protein>
    <recommendedName>
        <fullName evidence="5">SSCRP protein</fullName>
    </recommendedName>
</protein>
<evidence type="ECO:0000256" key="1">
    <source>
        <dbReference type="SAM" id="MobiDB-lite"/>
    </source>
</evidence>
<gene>
    <name evidence="3" type="ORF">CCMA1212_003195</name>
</gene>
<feature type="compositionally biased region" description="Low complexity" evidence="1">
    <location>
        <begin position="13"/>
        <end position="25"/>
    </location>
</feature>
<proteinExistence type="predicted"/>
<evidence type="ECO:0000256" key="2">
    <source>
        <dbReference type="SAM" id="Phobius"/>
    </source>
</evidence>
<feature type="transmembrane region" description="Helical" evidence="2">
    <location>
        <begin position="66"/>
        <end position="87"/>
    </location>
</feature>
<dbReference type="RefSeq" id="XP_073561166.1">
    <property type="nucleotide sequence ID" value="XM_073700551.1"/>
</dbReference>
<feature type="transmembrane region" description="Helical" evidence="2">
    <location>
        <begin position="196"/>
        <end position="219"/>
    </location>
</feature>
<comment type="caution">
    <text evidence="3">The sequence shown here is derived from an EMBL/GenBank/DDBJ whole genome shotgun (WGS) entry which is preliminary data.</text>
</comment>
<evidence type="ECO:0000313" key="4">
    <source>
        <dbReference type="Proteomes" id="UP001642720"/>
    </source>
</evidence>
<organism evidence="3 4">
    <name type="scientific">Trichoderma ghanense</name>
    <dbReference type="NCBI Taxonomy" id="65468"/>
    <lineage>
        <taxon>Eukaryota</taxon>
        <taxon>Fungi</taxon>
        <taxon>Dikarya</taxon>
        <taxon>Ascomycota</taxon>
        <taxon>Pezizomycotina</taxon>
        <taxon>Sordariomycetes</taxon>
        <taxon>Hypocreomycetidae</taxon>
        <taxon>Hypocreales</taxon>
        <taxon>Hypocreaceae</taxon>
        <taxon>Trichoderma</taxon>
    </lineage>
</organism>
<accession>A0ABY2HC53</accession>
<keyword evidence="2" id="KW-1133">Transmembrane helix</keyword>
<reference evidence="3 4" key="1">
    <citation type="submission" date="2018-01" db="EMBL/GenBank/DDBJ databases">
        <title>Genome characterization of the sugarcane-associated fungus Trichoderma ghanense CCMA-1212 and their application in lignocelulose bioconversion.</title>
        <authorList>
            <person name="Steindorff A.S."/>
            <person name="Mendes T.D."/>
            <person name="Vilela E.S.D."/>
            <person name="Rodrigues D.S."/>
            <person name="Formighieri E.F."/>
            <person name="Melo I.S."/>
            <person name="Favaro L.C.L."/>
        </authorList>
    </citation>
    <scope>NUCLEOTIDE SEQUENCE [LARGE SCALE GENOMIC DNA]</scope>
    <source>
        <strain evidence="3 4">CCMA-1212</strain>
    </source>
</reference>
<feature type="transmembrane region" description="Helical" evidence="2">
    <location>
        <begin position="93"/>
        <end position="112"/>
    </location>
</feature>
<dbReference type="Proteomes" id="UP001642720">
    <property type="component" value="Unassembled WGS sequence"/>
</dbReference>
<keyword evidence="2" id="KW-0472">Membrane</keyword>
<dbReference type="GeneID" id="300575001"/>
<keyword evidence="2" id="KW-0812">Transmembrane</keyword>
<evidence type="ECO:0008006" key="5">
    <source>
        <dbReference type="Google" id="ProtNLM"/>
    </source>
</evidence>
<evidence type="ECO:0000313" key="3">
    <source>
        <dbReference type="EMBL" id="TFB04965.1"/>
    </source>
</evidence>
<dbReference type="EMBL" id="PPTA01000003">
    <property type="protein sequence ID" value="TFB04965.1"/>
    <property type="molecule type" value="Genomic_DNA"/>
</dbReference>
<keyword evidence="4" id="KW-1185">Reference proteome</keyword>
<sequence>MASQETPRMTEKTAQTTTAPAMPAPAHSLPQELAAAGYQPYYQPYPGQPTAAPAPVESAKGRYTRLGFHGTVVILGAIGLGVSLSSLGADDGYGISAAAAPGAGLCLAWSLAELITRAVRKWKAGIHPGAHVGICLILWLITAIMGGSLSAFVAMNDVSRHQDDEDCIVSTYDSHGNLRTYNECDEDYVQYPRGKALGGAVITCMLFAIEFGLFVDACVRTHRRNTAKARPVMVIAQPQNWGPATQGWQPMRNEGSTEGVQVPAAAAAAAGAGARGQEPVREYYAPA</sequence>
<feature type="region of interest" description="Disordered" evidence="1">
    <location>
        <begin position="1"/>
        <end position="25"/>
    </location>
</feature>
<feature type="transmembrane region" description="Helical" evidence="2">
    <location>
        <begin position="132"/>
        <end position="155"/>
    </location>
</feature>
<name>A0ABY2HC53_9HYPO</name>